<organism evidence="1 2">
    <name type="scientific">Elizabethkingia argenteiflava</name>
    <dbReference type="NCBI Taxonomy" id="2681556"/>
    <lineage>
        <taxon>Bacteria</taxon>
        <taxon>Pseudomonadati</taxon>
        <taxon>Bacteroidota</taxon>
        <taxon>Flavobacteriia</taxon>
        <taxon>Flavobacteriales</taxon>
        <taxon>Weeksellaceae</taxon>
        <taxon>Elizabethkingia</taxon>
    </lineage>
</organism>
<dbReference type="Proteomes" id="UP000553459">
    <property type="component" value="Unassembled WGS sequence"/>
</dbReference>
<dbReference type="GO" id="GO:0006276">
    <property type="term" value="P:plasmid maintenance"/>
    <property type="evidence" value="ECO:0007669"/>
    <property type="project" value="InterPro"/>
</dbReference>
<protein>
    <submittedName>
        <fullName evidence="1">Uncharacterized protein</fullName>
    </submittedName>
</protein>
<dbReference type="InterPro" id="IPR019238">
    <property type="entry name" value="AbiEi_2"/>
</dbReference>
<evidence type="ECO:0000313" key="1">
    <source>
        <dbReference type="EMBL" id="NAW51184.1"/>
    </source>
</evidence>
<comment type="caution">
    <text evidence="1">The sequence shown here is derived from an EMBL/GenBank/DDBJ whole genome shotgun (WGS) entry which is preliminary data.</text>
</comment>
<dbReference type="InterPro" id="IPR036390">
    <property type="entry name" value="WH_DNA-bd_sf"/>
</dbReference>
<gene>
    <name evidence="1" type="ORF">GNY06_07275</name>
</gene>
<dbReference type="SUPFAM" id="SSF46785">
    <property type="entry name" value="Winged helix' DNA-binding domain"/>
    <property type="match status" value="1"/>
</dbReference>
<evidence type="ECO:0000313" key="2">
    <source>
        <dbReference type="Proteomes" id="UP000553459"/>
    </source>
</evidence>
<name>A0A845PTP4_9FLAO</name>
<dbReference type="RefSeq" id="WP_166519469.1">
    <property type="nucleotide sequence ID" value="NZ_JAAABJ010000509.1"/>
</dbReference>
<accession>A0A845PTP4</accession>
<sequence length="333" mass="38118">MYRDNDFVYEAIASLEDTTGIPIVIESVRETYDVVLKINNETFYCRAKKNAKNANYGIMMSTLKDMSNSKNNLVIADYLTKKTAEELKQNSINYLDASGNAFIKTNNFFVYIEGRKVKINKKTNQTRAFQEAGLKLLLLLVSNPETLQFSYRELAEKTGIALGSVSNIFKELEESHYLLKTRNKRLLKNQDEIIERWVIAYNELLKPRSLRKKMRALGNEFNVNSIINNTNIKLYFGGEPGGELLTGHLKPKDYIIYTDEATSKVAKELKLVPDEAGNIELYSRFWTDRLHLKNEYTAPPLVVYADLLGTGNNRNIETAKIILENGIIYQVKN</sequence>
<dbReference type="GO" id="GO:0006260">
    <property type="term" value="P:DNA replication"/>
    <property type="evidence" value="ECO:0007669"/>
    <property type="project" value="InterPro"/>
</dbReference>
<proteinExistence type="predicted"/>
<dbReference type="Pfam" id="PF09952">
    <property type="entry name" value="AbiEi_2"/>
    <property type="match status" value="1"/>
</dbReference>
<keyword evidence="2" id="KW-1185">Reference proteome</keyword>
<dbReference type="EMBL" id="JAAABJ010000509">
    <property type="protein sequence ID" value="NAW51184.1"/>
    <property type="molecule type" value="Genomic_DNA"/>
</dbReference>
<reference evidence="1 2" key="1">
    <citation type="submission" date="2019-11" db="EMBL/GenBank/DDBJ databases">
        <title>Characterization of Elizabethkingia argenteiflava sp. nov., isolated from inner surface of Soybean Pods.</title>
        <authorList>
            <person name="Mo S."/>
        </authorList>
    </citation>
    <scope>NUCLEOTIDE SEQUENCE [LARGE SCALE GENOMIC DNA]</scope>
    <source>
        <strain evidence="1 2">YB22</strain>
    </source>
</reference>
<dbReference type="AlphaFoldDB" id="A0A845PTP4"/>